<dbReference type="GeneID" id="27698965"/>
<reference evidence="4" key="1">
    <citation type="submission" date="2015-01" db="EMBL/GenBank/DDBJ databases">
        <title>The Genome Sequence of Cladophialophora bantiana CBS 173.52.</title>
        <authorList>
            <consortium name="The Broad Institute Genomics Platform"/>
            <person name="Cuomo C."/>
            <person name="de Hoog S."/>
            <person name="Gorbushina A."/>
            <person name="Stielow B."/>
            <person name="Teixiera M."/>
            <person name="Abouelleil A."/>
            <person name="Chapman S.B."/>
            <person name="Priest M."/>
            <person name="Young S.K."/>
            <person name="Wortman J."/>
            <person name="Nusbaum C."/>
            <person name="Birren B."/>
        </authorList>
    </citation>
    <scope>NUCLEOTIDE SEQUENCE [LARGE SCALE GENOMIC DNA]</scope>
    <source>
        <strain evidence="4">CBS 173.52</strain>
    </source>
</reference>
<dbReference type="VEuPathDB" id="FungiDB:Z519_06037"/>
<evidence type="ECO:0000256" key="1">
    <source>
        <dbReference type="ARBA" id="ARBA00006484"/>
    </source>
</evidence>
<comment type="similarity">
    <text evidence="1">Belongs to the short-chain dehydrogenases/reductases (SDR) family.</text>
</comment>
<protein>
    <recommendedName>
        <fullName evidence="5">3-oxoacyl-[acyl-carrier protein] reductase</fullName>
    </recommendedName>
</protein>
<dbReference type="HOGENOM" id="CLU_010194_1_3_1"/>
<dbReference type="SUPFAM" id="SSF51735">
    <property type="entry name" value="NAD(P)-binding Rossmann-fold domains"/>
    <property type="match status" value="1"/>
</dbReference>
<proteinExistence type="inferred from homology"/>
<dbReference type="Gene3D" id="3.40.50.720">
    <property type="entry name" value="NAD(P)-binding Rossmann-like Domain"/>
    <property type="match status" value="1"/>
</dbReference>
<dbReference type="InterPro" id="IPR002347">
    <property type="entry name" value="SDR_fam"/>
</dbReference>
<accession>A0A0D2G438</accession>
<dbReference type="PRINTS" id="PR00081">
    <property type="entry name" value="GDHRDH"/>
</dbReference>
<organism evidence="4">
    <name type="scientific">Cladophialophora bantiana (strain ATCC 10958 / CBS 173.52 / CDC B-1940 / NIH 8579)</name>
    <name type="common">Xylohypha bantiana</name>
    <dbReference type="NCBI Taxonomy" id="1442370"/>
    <lineage>
        <taxon>Eukaryota</taxon>
        <taxon>Fungi</taxon>
        <taxon>Dikarya</taxon>
        <taxon>Ascomycota</taxon>
        <taxon>Pezizomycotina</taxon>
        <taxon>Eurotiomycetes</taxon>
        <taxon>Chaetothyriomycetidae</taxon>
        <taxon>Chaetothyriales</taxon>
        <taxon>Herpotrichiellaceae</taxon>
        <taxon>Cladophialophora</taxon>
    </lineage>
</organism>
<dbReference type="Pfam" id="PF13561">
    <property type="entry name" value="adh_short_C2"/>
    <property type="match status" value="1"/>
</dbReference>
<evidence type="ECO:0000256" key="3">
    <source>
        <dbReference type="ARBA" id="ARBA00023002"/>
    </source>
</evidence>
<dbReference type="AlphaFoldDB" id="A0A0D2G438"/>
<dbReference type="InterPro" id="IPR020904">
    <property type="entry name" value="Sc_DH/Rdtase_CS"/>
</dbReference>
<keyword evidence="2" id="KW-0521">NADP</keyword>
<dbReference type="PRINTS" id="PR00080">
    <property type="entry name" value="SDRFAMILY"/>
</dbReference>
<dbReference type="PROSITE" id="PS00061">
    <property type="entry name" value="ADH_SHORT"/>
    <property type="match status" value="1"/>
</dbReference>
<dbReference type="EMBL" id="KN846987">
    <property type="protein sequence ID" value="KIW93432.1"/>
    <property type="molecule type" value="Genomic_DNA"/>
</dbReference>
<dbReference type="RefSeq" id="XP_016620101.1">
    <property type="nucleotide sequence ID" value="XM_016763777.1"/>
</dbReference>
<sequence>MSTKNMSTKTIPAPLDGKVALVTGGSRGIGRGIAIHFVVKGISKIAITYNGNAAAAEETLAEIRKVNPNTTARAIRADVLSPTFASDLVPWVLQDLSTARIDVVVCNAAYLNPSIVAPIASTTKELFDNLMTGNAWAPVQLFLSALPYIPRGGRVIMIGSSASRTPNADPAVCYGASKAALDSFTRSLALIFSAPHGITVNSVSAGPVMTDLLKVPLEQGLLPDDFIAGLASRNTAEKRMGEVDDIAGIVAFLASDESRWINGNNVPANGGALLEAQG</sequence>
<dbReference type="OrthoDB" id="47007at2759"/>
<dbReference type="PANTHER" id="PTHR48107:SF7">
    <property type="entry name" value="RE15974P"/>
    <property type="match status" value="1"/>
</dbReference>
<evidence type="ECO:0008006" key="5">
    <source>
        <dbReference type="Google" id="ProtNLM"/>
    </source>
</evidence>
<dbReference type="InterPro" id="IPR036291">
    <property type="entry name" value="NAD(P)-bd_dom_sf"/>
</dbReference>
<evidence type="ECO:0000313" key="4">
    <source>
        <dbReference type="EMBL" id="KIW93432.1"/>
    </source>
</evidence>
<dbReference type="CDD" id="cd05233">
    <property type="entry name" value="SDR_c"/>
    <property type="match status" value="1"/>
</dbReference>
<dbReference type="PANTHER" id="PTHR48107">
    <property type="entry name" value="NADPH-DEPENDENT ALDEHYDE REDUCTASE-LIKE PROTEIN, CHLOROPLASTIC-RELATED"/>
    <property type="match status" value="1"/>
</dbReference>
<dbReference type="GO" id="GO:0016614">
    <property type="term" value="F:oxidoreductase activity, acting on CH-OH group of donors"/>
    <property type="evidence" value="ECO:0007669"/>
    <property type="project" value="UniProtKB-ARBA"/>
</dbReference>
<keyword evidence="3" id="KW-0560">Oxidoreductase</keyword>
<name>A0A0D2G438_CLAB1</name>
<evidence type="ECO:0000256" key="2">
    <source>
        <dbReference type="ARBA" id="ARBA00022857"/>
    </source>
</evidence>
<gene>
    <name evidence="4" type="ORF">Z519_06037</name>
</gene>